<dbReference type="EMBL" id="CP002484">
    <property type="protein sequence ID" value="ADW71459.1"/>
    <property type="molecule type" value="Genomic_DNA"/>
</dbReference>
<reference evidence="2" key="1">
    <citation type="submission" date="2011-01" db="EMBL/GenBank/DDBJ databases">
        <title>Complete sequence of plasmid4 of Acidobacterium sp. MP5ACTX9.</title>
        <authorList>
            <consortium name="US DOE Joint Genome Institute"/>
            <person name="Lucas S."/>
            <person name="Copeland A."/>
            <person name="Lapidus A."/>
            <person name="Cheng J.-F."/>
            <person name="Goodwin L."/>
            <person name="Pitluck S."/>
            <person name="Teshima H."/>
            <person name="Detter J.C."/>
            <person name="Han C."/>
            <person name="Tapia R."/>
            <person name="Land M."/>
            <person name="Hauser L."/>
            <person name="Kyrpides N."/>
            <person name="Ivanova N."/>
            <person name="Ovchinnikova G."/>
            <person name="Pagani I."/>
            <person name="Rawat S.R."/>
            <person name="Mannisto M."/>
            <person name="Haggblom M.M."/>
            <person name="Woyke T."/>
        </authorList>
    </citation>
    <scope>NUCLEOTIDE SEQUENCE [LARGE SCALE GENOMIC DNA]</scope>
    <source>
        <strain evidence="2">MP5ACTX9</strain>
        <plasmid evidence="2">Plasmid pACIX904</plasmid>
    </source>
</reference>
<geneLocation type="plasmid" evidence="1 2">
    <name>pACIX904</name>
</geneLocation>
<dbReference type="HOGENOM" id="CLU_2342812_0_0_0"/>
<dbReference type="KEGG" id="acm:AciX9_4518"/>
<dbReference type="PaxDb" id="1198114-AciX9_4518"/>
<evidence type="ECO:0000313" key="2">
    <source>
        <dbReference type="Proteomes" id="UP000000343"/>
    </source>
</evidence>
<accession>E8X7M5</accession>
<dbReference type="AlphaFoldDB" id="E8X7M5"/>
<keyword evidence="1" id="KW-0614">Plasmid</keyword>
<organism evidence="2">
    <name type="scientific">Granulicella tundricola (strain ATCC BAA-1859 / DSM 23138 / MP5ACTX9)</name>
    <dbReference type="NCBI Taxonomy" id="1198114"/>
    <lineage>
        <taxon>Bacteria</taxon>
        <taxon>Pseudomonadati</taxon>
        <taxon>Acidobacteriota</taxon>
        <taxon>Terriglobia</taxon>
        <taxon>Terriglobales</taxon>
        <taxon>Acidobacteriaceae</taxon>
        <taxon>Granulicella</taxon>
    </lineage>
</organism>
<proteinExistence type="predicted"/>
<name>E8X7M5_GRATM</name>
<sequence length="97" mass="10128">MRLILALEKGPGASPIKAMCAVHGNAAGLRGESRQYTDMGDLVHSLAVAGVASHVSNYALKAIMAGYPSFFTLTKREAASLGVLFNTSEEEEGSNAT</sequence>
<dbReference type="Proteomes" id="UP000000343">
    <property type="component" value="Plasmid pACIX904"/>
</dbReference>
<protein>
    <submittedName>
        <fullName evidence="1">Uncharacterized protein</fullName>
    </submittedName>
</protein>
<keyword evidence="2" id="KW-1185">Reference proteome</keyword>
<gene>
    <name evidence="1" type="ordered locus">AciX9_4518</name>
</gene>
<evidence type="ECO:0000313" key="1">
    <source>
        <dbReference type="EMBL" id="ADW71459.1"/>
    </source>
</evidence>